<name>A0A5C6CK64_9BACT</name>
<evidence type="ECO:0000313" key="1">
    <source>
        <dbReference type="EMBL" id="TWU24792.1"/>
    </source>
</evidence>
<gene>
    <name evidence="1" type="ORF">Pla144_36780</name>
</gene>
<reference evidence="1 2" key="1">
    <citation type="submission" date="2019-02" db="EMBL/GenBank/DDBJ databases">
        <title>Deep-cultivation of Planctomycetes and their phenomic and genomic characterization uncovers novel biology.</title>
        <authorList>
            <person name="Wiegand S."/>
            <person name="Jogler M."/>
            <person name="Boedeker C."/>
            <person name="Pinto D."/>
            <person name="Vollmers J."/>
            <person name="Rivas-Marin E."/>
            <person name="Kohn T."/>
            <person name="Peeters S.H."/>
            <person name="Heuer A."/>
            <person name="Rast P."/>
            <person name="Oberbeckmann S."/>
            <person name="Bunk B."/>
            <person name="Jeske O."/>
            <person name="Meyerdierks A."/>
            <person name="Storesund J.E."/>
            <person name="Kallscheuer N."/>
            <person name="Luecker S."/>
            <person name="Lage O.M."/>
            <person name="Pohl T."/>
            <person name="Merkel B.J."/>
            <person name="Hornburger P."/>
            <person name="Mueller R.-W."/>
            <person name="Bruemmer F."/>
            <person name="Labrenz M."/>
            <person name="Spormann A.M."/>
            <person name="Op Den Camp H."/>
            <person name="Overmann J."/>
            <person name="Amann R."/>
            <person name="Jetten M.S.M."/>
            <person name="Mascher T."/>
            <person name="Medema M.H."/>
            <person name="Devos D.P."/>
            <person name="Kaster A.-K."/>
            <person name="Ovreas L."/>
            <person name="Rohde M."/>
            <person name="Galperin M.Y."/>
            <person name="Jogler C."/>
        </authorList>
    </citation>
    <scope>NUCLEOTIDE SEQUENCE [LARGE SCALE GENOMIC DNA]</scope>
    <source>
        <strain evidence="1 2">Pla144</strain>
    </source>
</reference>
<accession>A0A5C6CK64</accession>
<evidence type="ECO:0000313" key="2">
    <source>
        <dbReference type="Proteomes" id="UP000318437"/>
    </source>
</evidence>
<dbReference type="AlphaFoldDB" id="A0A5C6CK64"/>
<comment type="caution">
    <text evidence="1">The sequence shown here is derived from an EMBL/GenBank/DDBJ whole genome shotgun (WGS) entry which is preliminary data.</text>
</comment>
<dbReference type="EMBL" id="SJPS01000005">
    <property type="protein sequence ID" value="TWU24792.1"/>
    <property type="molecule type" value="Genomic_DNA"/>
</dbReference>
<organism evidence="1 2">
    <name type="scientific">Bythopirellula polymerisocia</name>
    <dbReference type="NCBI Taxonomy" id="2528003"/>
    <lineage>
        <taxon>Bacteria</taxon>
        <taxon>Pseudomonadati</taxon>
        <taxon>Planctomycetota</taxon>
        <taxon>Planctomycetia</taxon>
        <taxon>Pirellulales</taxon>
        <taxon>Lacipirellulaceae</taxon>
        <taxon>Bythopirellula</taxon>
    </lineage>
</organism>
<keyword evidence="2" id="KW-1185">Reference proteome</keyword>
<proteinExistence type="predicted"/>
<protein>
    <submittedName>
        <fullName evidence="1">Uncharacterized protein</fullName>
    </submittedName>
</protein>
<sequence length="99" mass="11345">MPILVAVGSMNTRNAAPMVTAVDSGTESFGFLKRYAPDRSRILEAVRKAWTTLIGISYQPSYNQFNEKLPYLIYFQRITKISDRWVKSRFGIIRSGYAF</sequence>
<dbReference type="Proteomes" id="UP000318437">
    <property type="component" value="Unassembled WGS sequence"/>
</dbReference>